<reference evidence="1" key="1">
    <citation type="submission" date="2020-03" db="EMBL/GenBank/DDBJ databases">
        <title>The deep terrestrial virosphere.</title>
        <authorList>
            <person name="Holmfeldt K."/>
            <person name="Nilsson E."/>
            <person name="Simone D."/>
            <person name="Lopez-Fernandez M."/>
            <person name="Wu X."/>
            <person name="de Brujin I."/>
            <person name="Lundin D."/>
            <person name="Andersson A."/>
            <person name="Bertilsson S."/>
            <person name="Dopson M."/>
        </authorList>
    </citation>
    <scope>NUCLEOTIDE SEQUENCE</scope>
    <source>
        <strain evidence="1">MM415A02770</strain>
        <strain evidence="2">MM415B05637</strain>
    </source>
</reference>
<evidence type="ECO:0000313" key="1">
    <source>
        <dbReference type="EMBL" id="QJA72394.1"/>
    </source>
</evidence>
<protein>
    <submittedName>
        <fullName evidence="1">Uncharacterized protein</fullName>
    </submittedName>
</protein>
<organism evidence="1">
    <name type="scientific">viral metagenome</name>
    <dbReference type="NCBI Taxonomy" id="1070528"/>
    <lineage>
        <taxon>unclassified sequences</taxon>
        <taxon>metagenomes</taxon>
        <taxon>organismal metagenomes</taxon>
    </lineage>
</organism>
<dbReference type="AlphaFoldDB" id="A0A6M3JQM7"/>
<accession>A0A6M3JQM7</accession>
<sequence>MSLKSYERLRIKASGLEGFAMEINDLADEWEDELEVAEDEYYTKGYEQAEKDNAEAK</sequence>
<evidence type="ECO:0000313" key="2">
    <source>
        <dbReference type="EMBL" id="QJA98143.1"/>
    </source>
</evidence>
<proteinExistence type="predicted"/>
<gene>
    <name evidence="1" type="ORF">MM415A02770_0005</name>
    <name evidence="2" type="ORF">MM415B05637_0003</name>
</gene>
<name>A0A6M3JQM7_9ZZZZ</name>
<dbReference type="EMBL" id="MT143556">
    <property type="protein sequence ID" value="QJA98143.1"/>
    <property type="molecule type" value="Genomic_DNA"/>
</dbReference>
<dbReference type="EMBL" id="MT141948">
    <property type="protein sequence ID" value="QJA72394.1"/>
    <property type="molecule type" value="Genomic_DNA"/>
</dbReference>